<protein>
    <submittedName>
        <fullName evidence="3">Fimbrial protein</fullName>
    </submittedName>
</protein>
<keyword evidence="1" id="KW-0732">Signal</keyword>
<dbReference type="RefSeq" id="WP_059762387.1">
    <property type="nucleotide sequence ID" value="NZ_JAAEBW010000014.1"/>
</dbReference>
<feature type="chain" id="PRO_5046699001" evidence="1">
    <location>
        <begin position="19"/>
        <end position="313"/>
    </location>
</feature>
<feature type="signal peptide" evidence="1">
    <location>
        <begin position="1"/>
        <end position="18"/>
    </location>
</feature>
<accession>A0ABS1ZM41</accession>
<name>A0ABS1ZM41_9PSED</name>
<gene>
    <name evidence="3" type="ORF">GYN02_19935</name>
</gene>
<evidence type="ECO:0000259" key="2">
    <source>
        <dbReference type="Pfam" id="PF00419"/>
    </source>
</evidence>
<feature type="domain" description="Fimbrial-type adhesion" evidence="2">
    <location>
        <begin position="180"/>
        <end position="310"/>
    </location>
</feature>
<proteinExistence type="predicted"/>
<dbReference type="Proteomes" id="UP000809529">
    <property type="component" value="Unassembled WGS sequence"/>
</dbReference>
<keyword evidence="4" id="KW-1185">Reference proteome</keyword>
<comment type="caution">
    <text evidence="3">The sequence shown here is derived from an EMBL/GenBank/DDBJ whole genome shotgun (WGS) entry which is preliminary data.</text>
</comment>
<dbReference type="Gene3D" id="2.60.40.1090">
    <property type="entry name" value="Fimbrial-type adhesion domain"/>
    <property type="match status" value="2"/>
</dbReference>
<evidence type="ECO:0000313" key="4">
    <source>
        <dbReference type="Proteomes" id="UP000809529"/>
    </source>
</evidence>
<dbReference type="SUPFAM" id="SSF49401">
    <property type="entry name" value="Bacterial adhesins"/>
    <property type="match status" value="1"/>
</dbReference>
<dbReference type="Pfam" id="PF00419">
    <property type="entry name" value="Fimbrial"/>
    <property type="match status" value="1"/>
</dbReference>
<dbReference type="EMBL" id="JAAEBW010000014">
    <property type="protein sequence ID" value="MBM1197437.1"/>
    <property type="molecule type" value="Genomic_DNA"/>
</dbReference>
<evidence type="ECO:0000313" key="3">
    <source>
        <dbReference type="EMBL" id="MBM1197437.1"/>
    </source>
</evidence>
<organism evidence="3 4">
    <name type="scientific">Pseudomonas weihenstephanensis</name>
    <dbReference type="NCBI Taxonomy" id="1608994"/>
    <lineage>
        <taxon>Bacteria</taxon>
        <taxon>Pseudomonadati</taxon>
        <taxon>Pseudomonadota</taxon>
        <taxon>Gammaproteobacteria</taxon>
        <taxon>Pseudomonadales</taxon>
        <taxon>Pseudomonadaceae</taxon>
        <taxon>Pseudomonas</taxon>
    </lineage>
</organism>
<dbReference type="InterPro" id="IPR036937">
    <property type="entry name" value="Adhesion_dom_fimbrial_sf"/>
</dbReference>
<sequence>MNYLTGLLLLLFMHTAMASQCRVNGGLWQDVTYNSLYIYAPVLTHPGSGRILLDGYLMECRYTPDGFPATVKDYWHTYTNALVPGPKFLNYRMGLRINNVDYPIPVGPRIHLATMSNNGRGVDLRTYMYILTQGSPGSPIDIRRGDLLGTMVLKQTNNTGNPVEPVVRVYLYADNNFVVEPSTCTINNNQSIDINFSTVDSTQIGESVSSTPIRMPVRLNYSCPDPGVTLPIKITLKGTASSFNANVLGMSNINLGAGLLRAGVLIGPEQSFNSMINNSSGGDDVVFALIRQSGSTPAAGAFNASGTLVMGVP</sequence>
<dbReference type="InterPro" id="IPR008966">
    <property type="entry name" value="Adhesion_dom_sf"/>
</dbReference>
<evidence type="ECO:0000256" key="1">
    <source>
        <dbReference type="SAM" id="SignalP"/>
    </source>
</evidence>
<dbReference type="InterPro" id="IPR000259">
    <property type="entry name" value="Adhesion_dom_fimbrial"/>
</dbReference>
<reference evidence="3 4" key="1">
    <citation type="submission" date="2020-01" db="EMBL/GenBank/DDBJ databases">
        <title>Comparative genomics of meat spoilage bacteria.</title>
        <authorList>
            <person name="Hilgarth M."/>
            <person name="Vogel R.F."/>
        </authorList>
    </citation>
    <scope>NUCLEOTIDE SEQUENCE [LARGE SCALE GENOMIC DNA]</scope>
    <source>
        <strain evidence="3 4">TMW2.2077</strain>
    </source>
</reference>